<name>A0A3A8IPP2_9BACT</name>
<dbReference type="Pfam" id="PF12840">
    <property type="entry name" value="HTH_20"/>
    <property type="match status" value="1"/>
</dbReference>
<dbReference type="InterPro" id="IPR011991">
    <property type="entry name" value="ArsR-like_HTH"/>
</dbReference>
<dbReference type="PANTHER" id="PTHR38600:SF1">
    <property type="entry name" value="TRANSCRIPTIONAL REGULATORY PROTEIN"/>
    <property type="match status" value="1"/>
</dbReference>
<dbReference type="InterPro" id="IPR001845">
    <property type="entry name" value="HTH_ArsR_DNA-bd_dom"/>
</dbReference>
<evidence type="ECO:0000259" key="1">
    <source>
        <dbReference type="SMART" id="SM00418"/>
    </source>
</evidence>
<dbReference type="PRINTS" id="PR00778">
    <property type="entry name" value="HTHARSR"/>
</dbReference>
<dbReference type="SUPFAM" id="SSF46785">
    <property type="entry name" value="Winged helix' DNA-binding domain"/>
    <property type="match status" value="1"/>
</dbReference>
<gene>
    <name evidence="2" type="ORF">D7V88_20090</name>
</gene>
<comment type="caution">
    <text evidence="2">The sequence shown here is derived from an EMBL/GenBank/DDBJ whole genome shotgun (WGS) entry which is preliminary data.</text>
</comment>
<proteinExistence type="predicted"/>
<dbReference type="OrthoDB" id="7391478at2"/>
<reference evidence="3" key="1">
    <citation type="submission" date="2018-09" db="EMBL/GenBank/DDBJ databases">
        <authorList>
            <person name="Livingstone P.G."/>
            <person name="Whitworth D.E."/>
        </authorList>
    </citation>
    <scope>NUCLEOTIDE SEQUENCE [LARGE SCALE GENOMIC DNA]</scope>
    <source>
        <strain evidence="3">CA054A</strain>
    </source>
</reference>
<dbReference type="PANTHER" id="PTHR38600">
    <property type="entry name" value="TRANSCRIPTIONAL REGULATORY PROTEIN"/>
    <property type="match status" value="1"/>
</dbReference>
<protein>
    <submittedName>
        <fullName evidence="2">ArsR family transcriptional regulator</fullName>
    </submittedName>
</protein>
<dbReference type="InterPro" id="IPR036390">
    <property type="entry name" value="WH_DNA-bd_sf"/>
</dbReference>
<dbReference type="EMBL" id="RAVZ01000135">
    <property type="protein sequence ID" value="RKG85362.1"/>
    <property type="molecule type" value="Genomic_DNA"/>
</dbReference>
<dbReference type="InterPro" id="IPR036388">
    <property type="entry name" value="WH-like_DNA-bd_sf"/>
</dbReference>
<accession>A0A3A8IPP2</accession>
<dbReference type="CDD" id="cd00090">
    <property type="entry name" value="HTH_ARSR"/>
    <property type="match status" value="1"/>
</dbReference>
<feature type="domain" description="HTH arsR-type" evidence="1">
    <location>
        <begin position="9"/>
        <end position="85"/>
    </location>
</feature>
<dbReference type="AlphaFoldDB" id="A0A3A8IPP2"/>
<dbReference type="RefSeq" id="WP_120542262.1">
    <property type="nucleotide sequence ID" value="NZ_RAVZ01000135.1"/>
</dbReference>
<dbReference type="GO" id="GO:0003700">
    <property type="term" value="F:DNA-binding transcription factor activity"/>
    <property type="evidence" value="ECO:0007669"/>
    <property type="project" value="InterPro"/>
</dbReference>
<dbReference type="Gene3D" id="1.10.10.10">
    <property type="entry name" value="Winged helix-like DNA-binding domain superfamily/Winged helix DNA-binding domain"/>
    <property type="match status" value="1"/>
</dbReference>
<sequence>MSSSTRDDLIFKALADSRRRAILDLLKDAPRTTGELCEHFGSTLDRCTVMQHIGVLERAELILVRREGRTRWNYLNAAPFQEIHERWISPYAAHAVEVLSKLKRDLEGE</sequence>
<keyword evidence="3" id="KW-1185">Reference proteome</keyword>
<evidence type="ECO:0000313" key="2">
    <source>
        <dbReference type="EMBL" id="RKG85362.1"/>
    </source>
</evidence>
<dbReference type="Proteomes" id="UP000268094">
    <property type="component" value="Unassembled WGS sequence"/>
</dbReference>
<organism evidence="2 3">
    <name type="scientific">Corallococcus terminator</name>
    <dbReference type="NCBI Taxonomy" id="2316733"/>
    <lineage>
        <taxon>Bacteria</taxon>
        <taxon>Pseudomonadati</taxon>
        <taxon>Myxococcota</taxon>
        <taxon>Myxococcia</taxon>
        <taxon>Myxococcales</taxon>
        <taxon>Cystobacterineae</taxon>
        <taxon>Myxococcaceae</taxon>
        <taxon>Corallococcus</taxon>
    </lineage>
</organism>
<dbReference type="SMART" id="SM00418">
    <property type="entry name" value="HTH_ARSR"/>
    <property type="match status" value="1"/>
</dbReference>
<evidence type="ECO:0000313" key="3">
    <source>
        <dbReference type="Proteomes" id="UP000268094"/>
    </source>
</evidence>